<feature type="compositionally biased region" description="Basic residues" evidence="1">
    <location>
        <begin position="70"/>
        <end position="80"/>
    </location>
</feature>
<organism evidence="2 3">
    <name type="scientific">Mikania micrantha</name>
    <name type="common">bitter vine</name>
    <dbReference type="NCBI Taxonomy" id="192012"/>
    <lineage>
        <taxon>Eukaryota</taxon>
        <taxon>Viridiplantae</taxon>
        <taxon>Streptophyta</taxon>
        <taxon>Embryophyta</taxon>
        <taxon>Tracheophyta</taxon>
        <taxon>Spermatophyta</taxon>
        <taxon>Magnoliopsida</taxon>
        <taxon>eudicotyledons</taxon>
        <taxon>Gunneridae</taxon>
        <taxon>Pentapetalae</taxon>
        <taxon>asterids</taxon>
        <taxon>campanulids</taxon>
        <taxon>Asterales</taxon>
        <taxon>Asteraceae</taxon>
        <taxon>Asteroideae</taxon>
        <taxon>Heliantheae alliance</taxon>
        <taxon>Eupatorieae</taxon>
        <taxon>Mikania</taxon>
    </lineage>
</organism>
<feature type="compositionally biased region" description="Polar residues" evidence="1">
    <location>
        <begin position="100"/>
        <end position="110"/>
    </location>
</feature>
<dbReference type="EMBL" id="SZYD01000016">
    <property type="protein sequence ID" value="KAD3336796.1"/>
    <property type="molecule type" value="Genomic_DNA"/>
</dbReference>
<sequence>MKIMAGRREGCKNTEGQGNINLTATELNALINKRVEEEVAAREATRDDVTPGNFRQIATPKLYDKRRNRLRVKSHQRNRKTREWTRRGTRRVPRRKSSRYAKQTGSQDSRISSRYAVNKFDRPPRYAKAMQIKIFIKLNPSHSVRFLHISSDFLPILSTKTCWNQPSKPLRSLVELVLVFGSLRIIKEALEAINQQEALISAIFGTSRSCSGLDLHT</sequence>
<dbReference type="AlphaFoldDB" id="A0A5N6M8P5"/>
<evidence type="ECO:0000256" key="1">
    <source>
        <dbReference type="SAM" id="MobiDB-lite"/>
    </source>
</evidence>
<proteinExistence type="predicted"/>
<evidence type="ECO:0000313" key="2">
    <source>
        <dbReference type="EMBL" id="KAD3336796.1"/>
    </source>
</evidence>
<feature type="compositionally biased region" description="Basic residues" evidence="1">
    <location>
        <begin position="87"/>
        <end position="99"/>
    </location>
</feature>
<dbReference type="Proteomes" id="UP000326396">
    <property type="component" value="Linkage Group LG6"/>
</dbReference>
<keyword evidence="3" id="KW-1185">Reference proteome</keyword>
<gene>
    <name evidence="2" type="ORF">E3N88_32315</name>
</gene>
<evidence type="ECO:0000313" key="3">
    <source>
        <dbReference type="Proteomes" id="UP000326396"/>
    </source>
</evidence>
<accession>A0A5N6M8P5</accession>
<feature type="region of interest" description="Disordered" evidence="1">
    <location>
        <begin position="70"/>
        <end position="110"/>
    </location>
</feature>
<protein>
    <submittedName>
        <fullName evidence="2">Uncharacterized protein</fullName>
    </submittedName>
</protein>
<comment type="caution">
    <text evidence="2">The sequence shown here is derived from an EMBL/GenBank/DDBJ whole genome shotgun (WGS) entry which is preliminary data.</text>
</comment>
<reference evidence="2 3" key="1">
    <citation type="submission" date="2019-05" db="EMBL/GenBank/DDBJ databases">
        <title>Mikania micrantha, genome provides insights into the molecular mechanism of rapid growth.</title>
        <authorList>
            <person name="Liu B."/>
        </authorList>
    </citation>
    <scope>NUCLEOTIDE SEQUENCE [LARGE SCALE GENOMIC DNA]</scope>
    <source>
        <strain evidence="2">NLD-2019</strain>
        <tissue evidence="2">Leaf</tissue>
    </source>
</reference>
<name>A0A5N6M8P5_9ASTR</name>